<comment type="caution">
    <text evidence="1">The sequence shown here is derived from an EMBL/GenBank/DDBJ whole genome shotgun (WGS) entry which is preliminary data.</text>
</comment>
<sequence length="38" mass="4066">MHRCPVDLLAPGKARLVIRTVCVSAPFSMHGGVGVRAY</sequence>
<organism evidence="1 2">
    <name type="scientific">Paenibacillus pasadenensis</name>
    <dbReference type="NCBI Taxonomy" id="217090"/>
    <lineage>
        <taxon>Bacteria</taxon>
        <taxon>Bacillati</taxon>
        <taxon>Bacillota</taxon>
        <taxon>Bacilli</taxon>
        <taxon>Bacillales</taxon>
        <taxon>Paenibacillaceae</taxon>
        <taxon>Paenibacillus</taxon>
    </lineage>
</organism>
<keyword evidence="2" id="KW-1185">Reference proteome</keyword>
<gene>
    <name evidence="1" type="ORF">B8V81_3272</name>
</gene>
<dbReference type="AlphaFoldDB" id="A0A2N5N3C6"/>
<evidence type="ECO:0000313" key="1">
    <source>
        <dbReference type="EMBL" id="PLT44841.1"/>
    </source>
</evidence>
<dbReference type="EMBL" id="NFEZ01000004">
    <property type="protein sequence ID" value="PLT44841.1"/>
    <property type="molecule type" value="Genomic_DNA"/>
</dbReference>
<accession>A0A2N5N3C6</accession>
<evidence type="ECO:0000313" key="2">
    <source>
        <dbReference type="Proteomes" id="UP000234789"/>
    </source>
</evidence>
<proteinExistence type="predicted"/>
<dbReference type="Proteomes" id="UP000234789">
    <property type="component" value="Unassembled WGS sequence"/>
</dbReference>
<name>A0A2N5N3C6_9BACL</name>
<protein>
    <submittedName>
        <fullName evidence="1">Uncharacterized protein</fullName>
    </submittedName>
</protein>
<reference evidence="1 2" key="1">
    <citation type="submission" date="2017-05" db="EMBL/GenBank/DDBJ databases">
        <title>Functional genome analysis of Paenibacillus pasadenensis strain R16: insights on endophytic life style and antifungal activity.</title>
        <authorList>
            <person name="Passera A."/>
            <person name="Marcolungo L."/>
            <person name="Casati P."/>
            <person name="Brasca M."/>
            <person name="Quaglino F."/>
            <person name="Delledonne M."/>
        </authorList>
    </citation>
    <scope>NUCLEOTIDE SEQUENCE [LARGE SCALE GENOMIC DNA]</scope>
    <source>
        <strain evidence="1 2">R16</strain>
    </source>
</reference>